<reference evidence="1 2" key="1">
    <citation type="submission" date="2021-03" db="EMBL/GenBank/DDBJ databases">
        <authorList>
            <person name="King G.J."/>
            <person name="Bancroft I."/>
            <person name="Baten A."/>
            <person name="Bloomfield J."/>
            <person name="Borpatragohain P."/>
            <person name="He Z."/>
            <person name="Irish N."/>
            <person name="Irwin J."/>
            <person name="Liu K."/>
            <person name="Mauleon R.P."/>
            <person name="Moore J."/>
            <person name="Morris R."/>
            <person name="Ostergaard L."/>
            <person name="Wang B."/>
            <person name="Wells R."/>
        </authorList>
    </citation>
    <scope>NUCLEOTIDE SEQUENCE [LARGE SCALE GENOMIC DNA]</scope>
    <source>
        <strain evidence="1">R-o-18</strain>
        <tissue evidence="1">Leaf</tissue>
    </source>
</reference>
<dbReference type="EMBL" id="JADBGQ010000009">
    <property type="protein sequence ID" value="KAG5378386.1"/>
    <property type="molecule type" value="Genomic_DNA"/>
</dbReference>
<keyword evidence="2" id="KW-1185">Reference proteome</keyword>
<proteinExistence type="predicted"/>
<evidence type="ECO:0000313" key="1">
    <source>
        <dbReference type="EMBL" id="KAG5378386.1"/>
    </source>
</evidence>
<gene>
    <name evidence="1" type="primary">A07g503360.1_BraROA</name>
    <name evidence="1" type="ORF">IGI04_026228</name>
</gene>
<organism evidence="1 2">
    <name type="scientific">Brassica rapa subsp. trilocularis</name>
    <dbReference type="NCBI Taxonomy" id="1813537"/>
    <lineage>
        <taxon>Eukaryota</taxon>
        <taxon>Viridiplantae</taxon>
        <taxon>Streptophyta</taxon>
        <taxon>Embryophyta</taxon>
        <taxon>Tracheophyta</taxon>
        <taxon>Spermatophyta</taxon>
        <taxon>Magnoliopsida</taxon>
        <taxon>eudicotyledons</taxon>
        <taxon>Gunneridae</taxon>
        <taxon>Pentapetalae</taxon>
        <taxon>rosids</taxon>
        <taxon>malvids</taxon>
        <taxon>Brassicales</taxon>
        <taxon>Brassicaceae</taxon>
        <taxon>Brassiceae</taxon>
        <taxon>Brassica</taxon>
    </lineage>
</organism>
<accession>A0ABQ7KY10</accession>
<evidence type="ECO:0000313" key="2">
    <source>
        <dbReference type="Proteomes" id="UP000823674"/>
    </source>
</evidence>
<name>A0ABQ7KY10_BRACM</name>
<protein>
    <submittedName>
        <fullName evidence="1">Uncharacterized protein</fullName>
    </submittedName>
</protein>
<sequence length="167" mass="18981">MGYWYQDNEERRKTLCLYYPLGAGVWGIWLSANATLQFDVELLSWSSVKDICKDGGVFKKIREKRETPKDLDEVLVKYEDGTVVRKSDGAEFHSEGQLGRRASQPLVVKGNEGGAETIEGENEGVQQKEAKFYGNMFAKLNVKVIASWREKNGLLALDVFIFLNFDF</sequence>
<comment type="caution">
    <text evidence="1">The sequence shown here is derived from an EMBL/GenBank/DDBJ whole genome shotgun (WGS) entry which is preliminary data.</text>
</comment>
<dbReference type="Proteomes" id="UP000823674">
    <property type="component" value="Chromosome A07"/>
</dbReference>